<keyword evidence="7" id="KW-0479">Metal-binding</keyword>
<dbReference type="InterPro" id="IPR000623">
    <property type="entry name" value="Shikimate_kinase/TSH1"/>
</dbReference>
<proteinExistence type="inferred from homology"/>
<comment type="subunit">
    <text evidence="7">Monomer.</text>
</comment>
<evidence type="ECO:0000313" key="8">
    <source>
        <dbReference type="EMBL" id="MEQ2440417.1"/>
    </source>
</evidence>
<accession>A0ABV1E1D3</accession>
<dbReference type="EC" id="2.7.1.71" evidence="7"/>
<comment type="function">
    <text evidence="7">Catalyzes the specific phosphorylation of the 3-hydroxyl group of shikimic acid using ATP as a cosubstrate.</text>
</comment>
<keyword evidence="1 7" id="KW-0028">Amino-acid biosynthesis</keyword>
<gene>
    <name evidence="7" type="primary">aroK</name>
    <name evidence="8" type="ORF">WMO26_06205</name>
</gene>
<evidence type="ECO:0000256" key="7">
    <source>
        <dbReference type="HAMAP-Rule" id="MF_00109"/>
    </source>
</evidence>
<feature type="binding site" evidence="7">
    <location>
        <begin position="12"/>
        <end position="17"/>
    </location>
    <ligand>
        <name>ATP</name>
        <dbReference type="ChEBI" id="CHEBI:30616"/>
    </ligand>
</feature>
<sequence>MKQVVVLCGFMGCGKTTVGRALSRLTGYAYRDLDEWIEQKAGKTVADMFEQDGEAHFRALEREAVRACAEEPALIAAAGGGALTFGENVQVLRKAGSRIVLLDVPLGEIARRLQGDKTRPLLNRLDKETAMKELYEARLPLYREAADFTVDANRPAEQVAREIAVELGLPLPSSQ</sequence>
<evidence type="ECO:0000256" key="4">
    <source>
        <dbReference type="ARBA" id="ARBA00022777"/>
    </source>
</evidence>
<evidence type="ECO:0000256" key="2">
    <source>
        <dbReference type="ARBA" id="ARBA00022679"/>
    </source>
</evidence>
<dbReference type="CDD" id="cd00464">
    <property type="entry name" value="SK"/>
    <property type="match status" value="1"/>
</dbReference>
<comment type="caution">
    <text evidence="8">The sequence shown here is derived from an EMBL/GenBank/DDBJ whole genome shotgun (WGS) entry which is preliminary data.</text>
</comment>
<dbReference type="PRINTS" id="PR01100">
    <property type="entry name" value="SHIKIMTKNASE"/>
</dbReference>
<comment type="cofactor">
    <cofactor evidence="7">
        <name>Mg(2+)</name>
        <dbReference type="ChEBI" id="CHEBI:18420"/>
    </cofactor>
    <text evidence="7">Binds 1 Mg(2+) ion per subunit.</text>
</comment>
<dbReference type="RefSeq" id="WP_349218964.1">
    <property type="nucleotide sequence ID" value="NZ_JBBMFD010000008.1"/>
</dbReference>
<keyword evidence="5 7" id="KW-0067">ATP-binding</keyword>
<dbReference type="EMBL" id="JBBMFD010000008">
    <property type="protein sequence ID" value="MEQ2440417.1"/>
    <property type="molecule type" value="Genomic_DNA"/>
</dbReference>
<dbReference type="PANTHER" id="PTHR21087">
    <property type="entry name" value="SHIKIMATE KINASE"/>
    <property type="match status" value="1"/>
</dbReference>
<keyword evidence="2 7" id="KW-0808">Transferase</keyword>
<keyword evidence="6 7" id="KW-0057">Aromatic amino acid biosynthesis</keyword>
<dbReference type="Proteomes" id="UP001489509">
    <property type="component" value="Unassembled WGS sequence"/>
</dbReference>
<dbReference type="GO" id="GO:0004765">
    <property type="term" value="F:shikimate kinase activity"/>
    <property type="evidence" value="ECO:0007669"/>
    <property type="project" value="UniProtKB-EC"/>
</dbReference>
<dbReference type="InterPro" id="IPR031322">
    <property type="entry name" value="Shikimate/glucono_kinase"/>
</dbReference>
<evidence type="ECO:0000313" key="9">
    <source>
        <dbReference type="Proteomes" id="UP001489509"/>
    </source>
</evidence>
<dbReference type="SUPFAM" id="SSF52540">
    <property type="entry name" value="P-loop containing nucleoside triphosphate hydrolases"/>
    <property type="match status" value="1"/>
</dbReference>
<feature type="binding site" evidence="7">
    <location>
        <position position="154"/>
    </location>
    <ligand>
        <name>ATP</name>
        <dbReference type="ChEBI" id="CHEBI:30616"/>
    </ligand>
</feature>
<evidence type="ECO:0000256" key="5">
    <source>
        <dbReference type="ARBA" id="ARBA00022840"/>
    </source>
</evidence>
<dbReference type="InterPro" id="IPR027417">
    <property type="entry name" value="P-loop_NTPase"/>
</dbReference>
<comment type="pathway">
    <text evidence="7">Metabolic intermediate biosynthesis; chorismate biosynthesis; chorismate from D-erythrose 4-phosphate and phosphoenolpyruvate: step 5/7.</text>
</comment>
<name>A0ABV1E1D3_9FIRM</name>
<feature type="binding site" evidence="7">
    <location>
        <position position="34"/>
    </location>
    <ligand>
        <name>substrate</name>
    </ligand>
</feature>
<keyword evidence="3 7" id="KW-0547">Nucleotide-binding</keyword>
<keyword evidence="4 7" id="KW-0418">Kinase</keyword>
<evidence type="ECO:0000256" key="6">
    <source>
        <dbReference type="ARBA" id="ARBA00023141"/>
    </source>
</evidence>
<feature type="binding site" evidence="7">
    <location>
        <position position="58"/>
    </location>
    <ligand>
        <name>substrate</name>
    </ligand>
</feature>
<evidence type="ECO:0000256" key="1">
    <source>
        <dbReference type="ARBA" id="ARBA00022605"/>
    </source>
</evidence>
<evidence type="ECO:0000256" key="3">
    <source>
        <dbReference type="ARBA" id="ARBA00022741"/>
    </source>
</evidence>
<feature type="binding site" evidence="7">
    <location>
        <position position="16"/>
    </location>
    <ligand>
        <name>Mg(2+)</name>
        <dbReference type="ChEBI" id="CHEBI:18420"/>
    </ligand>
</feature>
<comment type="subcellular location">
    <subcellularLocation>
        <location evidence="7">Cytoplasm</location>
    </subcellularLocation>
</comment>
<dbReference type="Pfam" id="PF01202">
    <property type="entry name" value="SKI"/>
    <property type="match status" value="1"/>
</dbReference>
<comment type="similarity">
    <text evidence="7">Belongs to the shikimate kinase family.</text>
</comment>
<organism evidence="8 9">
    <name type="scientific">Solibaculum intestinale</name>
    <dbReference type="NCBI Taxonomy" id="3133165"/>
    <lineage>
        <taxon>Bacteria</taxon>
        <taxon>Bacillati</taxon>
        <taxon>Bacillota</taxon>
        <taxon>Clostridia</taxon>
        <taxon>Eubacteriales</taxon>
        <taxon>Oscillospiraceae</taxon>
        <taxon>Solibaculum</taxon>
    </lineage>
</organism>
<keyword evidence="7" id="KW-0963">Cytoplasm</keyword>
<feature type="binding site" evidence="7">
    <location>
        <position position="138"/>
    </location>
    <ligand>
        <name>substrate</name>
    </ligand>
</feature>
<reference evidence="8 9" key="1">
    <citation type="submission" date="2024-03" db="EMBL/GenBank/DDBJ databases">
        <title>Human intestinal bacterial collection.</title>
        <authorList>
            <person name="Pauvert C."/>
            <person name="Hitch T.C.A."/>
            <person name="Clavel T."/>
        </authorList>
    </citation>
    <scope>NUCLEOTIDE SEQUENCE [LARGE SCALE GENOMIC DNA]</scope>
    <source>
        <strain evidence="8 9">CLA-JM-H44</strain>
    </source>
</reference>
<keyword evidence="7" id="KW-0460">Magnesium</keyword>
<dbReference type="Gene3D" id="3.40.50.300">
    <property type="entry name" value="P-loop containing nucleotide triphosphate hydrolases"/>
    <property type="match status" value="1"/>
</dbReference>
<comment type="catalytic activity">
    <reaction evidence="7">
        <text>shikimate + ATP = 3-phosphoshikimate + ADP + H(+)</text>
        <dbReference type="Rhea" id="RHEA:13121"/>
        <dbReference type="ChEBI" id="CHEBI:15378"/>
        <dbReference type="ChEBI" id="CHEBI:30616"/>
        <dbReference type="ChEBI" id="CHEBI:36208"/>
        <dbReference type="ChEBI" id="CHEBI:145989"/>
        <dbReference type="ChEBI" id="CHEBI:456216"/>
        <dbReference type="EC" id="2.7.1.71"/>
    </reaction>
</comment>
<feature type="binding site" evidence="7">
    <location>
        <position position="119"/>
    </location>
    <ligand>
        <name>ATP</name>
        <dbReference type="ChEBI" id="CHEBI:30616"/>
    </ligand>
</feature>
<feature type="binding site" evidence="7">
    <location>
        <position position="80"/>
    </location>
    <ligand>
        <name>substrate</name>
    </ligand>
</feature>
<protein>
    <recommendedName>
        <fullName evidence="7">Shikimate kinase</fullName>
        <shortName evidence="7">SK</shortName>
        <ecNumber evidence="7">2.7.1.71</ecNumber>
    </recommendedName>
</protein>
<dbReference type="PANTHER" id="PTHR21087:SF16">
    <property type="entry name" value="SHIKIMATE KINASE 1, CHLOROPLASTIC"/>
    <property type="match status" value="1"/>
</dbReference>
<keyword evidence="9" id="KW-1185">Reference proteome</keyword>
<dbReference type="HAMAP" id="MF_00109">
    <property type="entry name" value="Shikimate_kinase"/>
    <property type="match status" value="1"/>
</dbReference>